<evidence type="ECO:0000313" key="3">
    <source>
        <dbReference type="EMBL" id="TRY15327.1"/>
    </source>
</evidence>
<dbReference type="OrthoDB" id="3322489at2"/>
<keyword evidence="4" id="KW-1185">Reference proteome</keyword>
<evidence type="ECO:0000313" key="4">
    <source>
        <dbReference type="Proteomes" id="UP000318126"/>
    </source>
</evidence>
<dbReference type="Pfam" id="PF12476">
    <property type="entry name" value="DUF3696"/>
    <property type="match status" value="1"/>
</dbReference>
<dbReference type="SUPFAM" id="SSF52540">
    <property type="entry name" value="P-loop containing nucleoside triphosphate hydrolases"/>
    <property type="match status" value="1"/>
</dbReference>
<evidence type="ECO:0000259" key="2">
    <source>
        <dbReference type="Pfam" id="PF13175"/>
    </source>
</evidence>
<dbReference type="InterPro" id="IPR041685">
    <property type="entry name" value="AAA_GajA/Old/RecF-like"/>
</dbReference>
<organism evidence="3 4">
    <name type="scientific">Shewanella hanedai</name>
    <name type="common">Alteromonas hanedai</name>
    <dbReference type="NCBI Taxonomy" id="25"/>
    <lineage>
        <taxon>Bacteria</taxon>
        <taxon>Pseudomonadati</taxon>
        <taxon>Pseudomonadota</taxon>
        <taxon>Gammaproteobacteria</taxon>
        <taxon>Alteromonadales</taxon>
        <taxon>Shewanellaceae</taxon>
        <taxon>Shewanella</taxon>
    </lineage>
</organism>
<dbReference type="PANTHER" id="PTHR43581">
    <property type="entry name" value="ATP/GTP PHOSPHATASE"/>
    <property type="match status" value="1"/>
</dbReference>
<evidence type="ECO:0000259" key="1">
    <source>
        <dbReference type="Pfam" id="PF12476"/>
    </source>
</evidence>
<dbReference type="EMBL" id="VKGK01000005">
    <property type="protein sequence ID" value="TRY15327.1"/>
    <property type="molecule type" value="Genomic_DNA"/>
</dbReference>
<dbReference type="RefSeq" id="WP_143563757.1">
    <property type="nucleotide sequence ID" value="NZ_BMPL01000004.1"/>
</dbReference>
<feature type="domain" description="Endonuclease GajA/Old nuclease/RecF-like AAA" evidence="2">
    <location>
        <begin position="1"/>
        <end position="436"/>
    </location>
</feature>
<dbReference type="InterPro" id="IPR022532">
    <property type="entry name" value="DUF3696"/>
</dbReference>
<dbReference type="InterPro" id="IPR027417">
    <property type="entry name" value="P-loop_NTPase"/>
</dbReference>
<reference evidence="4" key="1">
    <citation type="submission" date="2019-07" db="EMBL/GenBank/DDBJ databases">
        <title>Shewanella sp. YLB-08 draft genomic sequence.</title>
        <authorList>
            <person name="Yu L."/>
        </authorList>
    </citation>
    <scope>NUCLEOTIDE SEQUENCE [LARGE SCALE GENOMIC DNA]</scope>
    <source>
        <strain evidence="4">JCM 20706</strain>
    </source>
</reference>
<dbReference type="Gene3D" id="3.40.50.300">
    <property type="entry name" value="P-loop containing nucleotide triphosphate hydrolases"/>
    <property type="match status" value="1"/>
</dbReference>
<dbReference type="InterPro" id="IPR051396">
    <property type="entry name" value="Bact_Antivir_Def_Nuclease"/>
</dbReference>
<feature type="domain" description="DUF3696" evidence="1">
    <location>
        <begin position="452"/>
        <end position="494"/>
    </location>
</feature>
<proteinExistence type="predicted"/>
<dbReference type="AlphaFoldDB" id="A0A553JS92"/>
<name>A0A553JS92_SHEHA</name>
<protein>
    <submittedName>
        <fullName evidence="3">AAA family ATPase</fullName>
    </submittedName>
</protein>
<comment type="caution">
    <text evidence="3">The sequence shown here is derived from an EMBL/GenBank/DDBJ whole genome shotgun (WGS) entry which is preliminary data.</text>
</comment>
<dbReference type="Proteomes" id="UP000318126">
    <property type="component" value="Unassembled WGS sequence"/>
</dbReference>
<accession>A0A553JS92</accession>
<sequence length="512" mass="58373">MLSDLQLKNYKSFKNLDNLNIKPITILCGENSCGKSSILQSILLLKQTKESRTPNNSILLNGKYVHLGDVHNIIHGHNSEEELAIKYEYTFTREDFLKLNGGTRTISSRQILFHLLPRKSKELKSSTHTVTFYIKIKPSKDDKGYIKTANISEYKIEISTSDLSGKITHGPGLRIVSHENGITSRLNWINLPNFNMPSDKNYKMGSIEKVLVKYENLFPIIHVGSNNSSINNSGSINQYKTAPFSVLNFLRLMDDFLVKINNNISYIGPLREEPSRRYIYENEVLEIGTKGENAAYIYQTEQNKSLNHSCFRFNESENVFHNNSDTTLHEEINYWMSFMGISGFRPDFQSEIIRLEMEANSCAGTSVNIADVGFGVSQIFPILIEGLRMNTSGTLLLEQPEIHLHPGLQMKMADYFISLALSGKKLIIETHSDHIVNRLIRRIIENENFEEMISINFVSNNSSGAFVEEVKIDPHKGIVNWPNGFFDQTANEQEQIILAGIKRRKIQRAKEQ</sequence>
<dbReference type="PANTHER" id="PTHR43581:SF2">
    <property type="entry name" value="EXCINUCLEASE ATPASE SUBUNIT"/>
    <property type="match status" value="1"/>
</dbReference>
<dbReference type="Pfam" id="PF13175">
    <property type="entry name" value="AAA_15"/>
    <property type="match status" value="1"/>
</dbReference>
<gene>
    <name evidence="3" type="ORF">FN961_06575</name>
</gene>